<dbReference type="Pfam" id="PF02174">
    <property type="entry name" value="IRS"/>
    <property type="match status" value="1"/>
</dbReference>
<evidence type="ECO:0000256" key="1">
    <source>
        <dbReference type="ARBA" id="ARBA00004370"/>
    </source>
</evidence>
<dbReference type="EMBL" id="WJQU01000001">
    <property type="protein sequence ID" value="KAJ6647720.1"/>
    <property type="molecule type" value="Genomic_DNA"/>
</dbReference>
<feature type="compositionally biased region" description="Polar residues" evidence="6">
    <location>
        <begin position="148"/>
        <end position="172"/>
    </location>
</feature>
<feature type="non-terminal residue" evidence="8">
    <location>
        <position position="535"/>
    </location>
</feature>
<dbReference type="InterPro" id="IPR050996">
    <property type="entry name" value="Docking_Protein_DOK"/>
</dbReference>
<sequence length="535" mass="58288">MGCINSKKELIDINPNLYRVVNVDDEGNALWSGQLGITRSELTLYRKGKDPTTWPIKCLRRYGYDADLFTFESGRRCTTGEGIYAFRCRRAESLFQMLQSYIQLPIDDAQNPDLQPLSNNGQLVIPRNSISSQQTSQTPGSAYYIMNRPTSQNLSPSGTIHSNSNHTRSADTLASEGNYLDPTPSRPAQVSRFQTGIRLNSVSSGPMSPDPHSPGSPSSITDILEVTQLNPLPITNTGNLNLYQEFPLREHNNNSSNKKLSLDCPINLDCPPQEPAPSLSSSAPRNEFGIKNSKNDNELPLSLSPVSTKLPNSDSLENSHLMYMNVNIVMSESPVQKPTGCTDTPKIVQTPTTTGSIFGIPRMSSQYSIDANRLYENLEPGDIRPLTHRQPLSKLDIFSKVELKAGEKSEPSTPTSHRCVYIQLDLNQISSTVSNSANNSTTSNGAPAVRSNLPTIATSSTNHSPSNSAGTVSLLPPDSPKTGLWDYATIDFNKTVALSNSTTPSSELDSEGSRKTRHSSVATFGPPKHSNSVSD</sequence>
<dbReference type="PROSITE" id="PS51064">
    <property type="entry name" value="IRS_PTB"/>
    <property type="match status" value="1"/>
</dbReference>
<feature type="compositionally biased region" description="Polar residues" evidence="6">
    <location>
        <begin position="112"/>
        <end position="140"/>
    </location>
</feature>
<dbReference type="PANTHER" id="PTHR21258:SF55">
    <property type="entry name" value="FI23523P1"/>
    <property type="match status" value="1"/>
</dbReference>
<reference evidence="8" key="1">
    <citation type="submission" date="2022-07" db="EMBL/GenBank/DDBJ databases">
        <authorList>
            <person name="Trinca V."/>
            <person name="Uliana J.V.C."/>
            <person name="Torres T.T."/>
            <person name="Ward R.J."/>
            <person name="Monesi N."/>
        </authorList>
    </citation>
    <scope>NUCLEOTIDE SEQUENCE</scope>
    <source>
        <strain evidence="8">HSMRA1968</strain>
        <tissue evidence="8">Whole embryos</tissue>
    </source>
</reference>
<dbReference type="CDD" id="cd01202">
    <property type="entry name" value="PTB_FRS2"/>
    <property type="match status" value="1"/>
</dbReference>
<dbReference type="GO" id="GO:0005737">
    <property type="term" value="C:cytoplasm"/>
    <property type="evidence" value="ECO:0007669"/>
    <property type="project" value="TreeGrafter"/>
</dbReference>
<evidence type="ECO:0000256" key="3">
    <source>
        <dbReference type="ARBA" id="ARBA00022707"/>
    </source>
</evidence>
<keyword evidence="4" id="KW-0472">Membrane</keyword>
<dbReference type="GO" id="GO:0016020">
    <property type="term" value="C:membrane"/>
    <property type="evidence" value="ECO:0007669"/>
    <property type="project" value="UniProtKB-SubCell"/>
</dbReference>
<keyword evidence="2" id="KW-0597">Phosphoprotein</keyword>
<dbReference type="InterPro" id="IPR038742">
    <property type="entry name" value="FRS2_PTB"/>
</dbReference>
<proteinExistence type="predicted"/>
<dbReference type="SMART" id="SM01244">
    <property type="entry name" value="IRS"/>
    <property type="match status" value="1"/>
</dbReference>
<evidence type="ECO:0000313" key="9">
    <source>
        <dbReference type="Proteomes" id="UP001151699"/>
    </source>
</evidence>
<dbReference type="GO" id="GO:0008543">
    <property type="term" value="P:fibroblast growth factor receptor signaling pathway"/>
    <property type="evidence" value="ECO:0007669"/>
    <property type="project" value="TreeGrafter"/>
</dbReference>
<feature type="compositionally biased region" description="Polar residues" evidence="6">
    <location>
        <begin position="452"/>
        <end position="471"/>
    </location>
</feature>
<dbReference type="PANTHER" id="PTHR21258">
    <property type="entry name" value="DOCKING PROTEIN RELATED"/>
    <property type="match status" value="1"/>
</dbReference>
<keyword evidence="3" id="KW-0519">Myristate</keyword>
<accession>A0A9Q0S8W2</accession>
<feature type="domain" description="IRS-type PTB" evidence="7">
    <location>
        <begin position="10"/>
        <end position="112"/>
    </location>
</feature>
<evidence type="ECO:0000256" key="2">
    <source>
        <dbReference type="ARBA" id="ARBA00022553"/>
    </source>
</evidence>
<organism evidence="8 9">
    <name type="scientific">Pseudolycoriella hygida</name>
    <dbReference type="NCBI Taxonomy" id="35572"/>
    <lineage>
        <taxon>Eukaryota</taxon>
        <taxon>Metazoa</taxon>
        <taxon>Ecdysozoa</taxon>
        <taxon>Arthropoda</taxon>
        <taxon>Hexapoda</taxon>
        <taxon>Insecta</taxon>
        <taxon>Pterygota</taxon>
        <taxon>Neoptera</taxon>
        <taxon>Endopterygota</taxon>
        <taxon>Diptera</taxon>
        <taxon>Nematocera</taxon>
        <taxon>Sciaroidea</taxon>
        <taxon>Sciaridae</taxon>
        <taxon>Pseudolycoriella</taxon>
    </lineage>
</organism>
<protein>
    <submittedName>
        <fullName evidence="8">Fibroblast growth factor receptor substrate 2</fullName>
    </submittedName>
</protein>
<keyword evidence="9" id="KW-1185">Reference proteome</keyword>
<dbReference type="GO" id="GO:0005068">
    <property type="term" value="F:transmembrane receptor protein tyrosine kinase adaptor activity"/>
    <property type="evidence" value="ECO:0007669"/>
    <property type="project" value="TreeGrafter"/>
</dbReference>
<dbReference type="SMART" id="SM00310">
    <property type="entry name" value="PTBI"/>
    <property type="match status" value="1"/>
</dbReference>
<feature type="region of interest" description="Disordered" evidence="6">
    <location>
        <begin position="498"/>
        <end position="535"/>
    </location>
</feature>
<feature type="compositionally biased region" description="Low complexity" evidence="6">
    <location>
        <begin position="433"/>
        <end position="444"/>
    </location>
</feature>
<feature type="region of interest" description="Disordered" evidence="6">
    <location>
        <begin position="112"/>
        <end position="220"/>
    </location>
</feature>
<dbReference type="Proteomes" id="UP001151699">
    <property type="component" value="Chromosome A"/>
</dbReference>
<feature type="region of interest" description="Disordered" evidence="6">
    <location>
        <begin position="433"/>
        <end position="475"/>
    </location>
</feature>
<evidence type="ECO:0000256" key="5">
    <source>
        <dbReference type="ARBA" id="ARBA00023288"/>
    </source>
</evidence>
<dbReference type="SUPFAM" id="SSF50729">
    <property type="entry name" value="PH domain-like"/>
    <property type="match status" value="1"/>
</dbReference>
<dbReference type="InterPro" id="IPR011993">
    <property type="entry name" value="PH-like_dom_sf"/>
</dbReference>
<feature type="compositionally biased region" description="Polar residues" evidence="6">
    <location>
        <begin position="186"/>
        <end position="202"/>
    </location>
</feature>
<evidence type="ECO:0000256" key="6">
    <source>
        <dbReference type="SAM" id="MobiDB-lite"/>
    </source>
</evidence>
<dbReference type="AlphaFoldDB" id="A0A9Q0S8W2"/>
<dbReference type="InterPro" id="IPR002404">
    <property type="entry name" value="IRS_PTB"/>
</dbReference>
<name>A0A9Q0S8W2_9DIPT</name>
<evidence type="ECO:0000256" key="4">
    <source>
        <dbReference type="ARBA" id="ARBA00023136"/>
    </source>
</evidence>
<feature type="compositionally biased region" description="Polar residues" evidence="6">
    <location>
        <begin position="304"/>
        <end position="313"/>
    </location>
</feature>
<feature type="compositionally biased region" description="Polar residues" evidence="6">
    <location>
        <begin position="498"/>
        <end position="507"/>
    </location>
</feature>
<keyword evidence="5" id="KW-0449">Lipoprotein</keyword>
<comment type="subcellular location">
    <subcellularLocation>
        <location evidence="1">Membrane</location>
    </subcellularLocation>
</comment>
<feature type="region of interest" description="Disordered" evidence="6">
    <location>
        <begin position="271"/>
        <end position="313"/>
    </location>
</feature>
<evidence type="ECO:0000259" key="7">
    <source>
        <dbReference type="PROSITE" id="PS51064"/>
    </source>
</evidence>
<gene>
    <name evidence="8" type="primary">FRS2</name>
    <name evidence="8" type="ORF">Bhyg_02943</name>
</gene>
<keyword evidence="8" id="KW-0675">Receptor</keyword>
<dbReference type="OrthoDB" id="6279276at2759"/>
<evidence type="ECO:0000313" key="8">
    <source>
        <dbReference type="EMBL" id="KAJ6647720.1"/>
    </source>
</evidence>
<dbReference type="Gene3D" id="2.30.29.30">
    <property type="entry name" value="Pleckstrin-homology domain (PH domain)/Phosphotyrosine-binding domain (PTB)"/>
    <property type="match status" value="1"/>
</dbReference>
<dbReference type="GO" id="GO:0005104">
    <property type="term" value="F:fibroblast growth factor receptor binding"/>
    <property type="evidence" value="ECO:0007669"/>
    <property type="project" value="TreeGrafter"/>
</dbReference>
<comment type="caution">
    <text evidence="8">The sequence shown here is derived from an EMBL/GenBank/DDBJ whole genome shotgun (WGS) entry which is preliminary data.</text>
</comment>